<keyword evidence="1" id="KW-0143">Chaperone</keyword>
<comment type="caution">
    <text evidence="1">Lacks conserved residue(s) required for the propagation of feature annotation.</text>
</comment>
<dbReference type="InterPro" id="IPR001374">
    <property type="entry name" value="R3H_dom"/>
</dbReference>
<name>A0AAX3W496_MAMLE</name>
<comment type="subunit">
    <text evidence="1">Forms a complex with KhpA.</text>
</comment>
<dbReference type="CDD" id="cd02644">
    <property type="entry name" value="R3H_jag"/>
    <property type="match status" value="1"/>
</dbReference>
<dbReference type="HAMAP" id="MF_00867">
    <property type="entry name" value="KhpB"/>
    <property type="match status" value="1"/>
</dbReference>
<dbReference type="GO" id="GO:0009252">
    <property type="term" value="P:peptidoglycan biosynthetic process"/>
    <property type="evidence" value="ECO:0007669"/>
    <property type="project" value="UniProtKB-UniRule"/>
</dbReference>
<comment type="function">
    <text evidence="1">A probable RNA chaperone. Forms a complex with KhpA which binds to cellular RNA and controls its expression. Plays a role in peptidoglycan (PG) homeostasis and cell length regulation.</text>
</comment>
<proteinExistence type="inferred from homology"/>
<organism evidence="4 5">
    <name type="scientific">Mammaliicoccus lentus</name>
    <name type="common">Staphylococcus lentus</name>
    <dbReference type="NCBI Taxonomy" id="42858"/>
    <lineage>
        <taxon>Bacteria</taxon>
        <taxon>Bacillati</taxon>
        <taxon>Bacillota</taxon>
        <taxon>Bacilli</taxon>
        <taxon>Bacillales</taxon>
        <taxon>Staphylococcaceae</taxon>
        <taxon>Mammaliicoccus</taxon>
    </lineage>
</organism>
<dbReference type="InterPro" id="IPR034079">
    <property type="entry name" value="R3H_KhpB"/>
</dbReference>
<dbReference type="Proteomes" id="UP001223261">
    <property type="component" value="Chromosome"/>
</dbReference>
<dbReference type="GO" id="GO:0071555">
    <property type="term" value="P:cell wall organization"/>
    <property type="evidence" value="ECO:0007669"/>
    <property type="project" value="UniProtKB-KW"/>
</dbReference>
<dbReference type="GO" id="GO:0003723">
    <property type="term" value="F:RNA binding"/>
    <property type="evidence" value="ECO:0007669"/>
    <property type="project" value="UniProtKB-UniRule"/>
</dbReference>
<accession>A0AAX3W496</accession>
<dbReference type="Pfam" id="PF01424">
    <property type="entry name" value="R3H"/>
    <property type="match status" value="1"/>
</dbReference>
<dbReference type="CDD" id="cd02414">
    <property type="entry name" value="KH-II_Jag"/>
    <property type="match status" value="1"/>
</dbReference>
<dbReference type="PANTHER" id="PTHR35800">
    <property type="entry name" value="PROTEIN JAG"/>
    <property type="match status" value="1"/>
</dbReference>
<dbReference type="PANTHER" id="PTHR35800:SF1">
    <property type="entry name" value="RNA-BINDING PROTEIN KHPB"/>
    <property type="match status" value="1"/>
</dbReference>
<dbReference type="GeneID" id="99678031"/>
<dbReference type="Pfam" id="PF14804">
    <property type="entry name" value="Jag_N"/>
    <property type="match status" value="1"/>
</dbReference>
<dbReference type="GO" id="GO:0005737">
    <property type="term" value="C:cytoplasm"/>
    <property type="evidence" value="ECO:0007669"/>
    <property type="project" value="UniProtKB-SubCell"/>
</dbReference>
<keyword evidence="1" id="KW-0961">Cell wall biogenesis/degradation</keyword>
<feature type="compositionally biased region" description="Low complexity" evidence="2">
    <location>
        <begin position="72"/>
        <end position="81"/>
    </location>
</feature>
<dbReference type="EMBL" id="CP118848">
    <property type="protein sequence ID" value="WHI60073.1"/>
    <property type="molecule type" value="Genomic_DNA"/>
</dbReference>
<dbReference type="PROSITE" id="PS51061">
    <property type="entry name" value="R3H"/>
    <property type="match status" value="1"/>
</dbReference>
<evidence type="ECO:0000256" key="2">
    <source>
        <dbReference type="SAM" id="MobiDB-lite"/>
    </source>
</evidence>
<keyword evidence="1" id="KW-0694">RNA-binding</keyword>
<comment type="similarity">
    <text evidence="1">Belongs to the KhpB RNA-binding protein family.</text>
</comment>
<sequence length="264" mass="30730">MLKSNYEGQSVEQALQQGLKDLNVQEQQVRIDVINEGKKGIFGFMKQDARIELTIIDPELKEFNSIEDLRNRNQQNEQQTQDLDEDTESNNITEDNENIVSEDNSNHSQNVKKNALNDIADQTLEYILNIIKEMNINVEGSYKIKSNTLYIDMSSDQASYIIGKRGQVLNALQTVGQNYMHQYIKGYYTLILDIESYRAKRKETLEQLAINMAKKAKQTKRPVKLEPMYNFERKIMHQALSKVEDIETYSEGREPHRYLVIKNK</sequence>
<dbReference type="NCBIfam" id="NF041568">
    <property type="entry name" value="Jag_EloR"/>
    <property type="match status" value="1"/>
</dbReference>
<comment type="subcellular location">
    <subcellularLocation>
        <location evidence="1">Cytoplasm</location>
    </subcellularLocation>
</comment>
<evidence type="ECO:0000259" key="3">
    <source>
        <dbReference type="PROSITE" id="PS51061"/>
    </source>
</evidence>
<feature type="domain" description="R3H" evidence="3">
    <location>
        <begin position="199"/>
        <end position="264"/>
    </location>
</feature>
<dbReference type="AlphaFoldDB" id="A0AAX3W496"/>
<feature type="region of interest" description="Disordered" evidence="2">
    <location>
        <begin position="69"/>
        <end position="91"/>
    </location>
</feature>
<keyword evidence="1" id="KW-0963">Cytoplasm</keyword>
<evidence type="ECO:0000313" key="5">
    <source>
        <dbReference type="Proteomes" id="UP001223261"/>
    </source>
</evidence>
<dbReference type="SMART" id="SM00393">
    <property type="entry name" value="R3H"/>
    <property type="match status" value="1"/>
</dbReference>
<dbReference type="InterPro" id="IPR039247">
    <property type="entry name" value="KhpB"/>
</dbReference>
<dbReference type="GO" id="GO:0008360">
    <property type="term" value="P:regulation of cell shape"/>
    <property type="evidence" value="ECO:0007669"/>
    <property type="project" value="UniProtKB-KW"/>
</dbReference>
<keyword evidence="1" id="KW-0133">Cell shape</keyword>
<dbReference type="InterPro" id="IPR032782">
    <property type="entry name" value="KhpB_N"/>
</dbReference>
<reference evidence="4" key="1">
    <citation type="journal article" date="2023" name="Antibiotics">
        <title>Prevalence and Molecular Characterization of Methicillin-Resistant Staphylococci (MRS) and Mammaliicocci (MRM) in Dromedary Camels from Algeria: First Detection of SCCmec-mecC Hybrid in Methicillin-Resistant Mammaliicoccus lentus.</title>
        <authorList>
            <person name="Belhout C."/>
            <person name="Boyen F."/>
            <person name="Vereecke N."/>
            <person name="Theuns S."/>
            <person name="Taibi N."/>
            <person name="Stegger M."/>
            <person name="de la Fe-Rodriguez P.Y."/>
            <person name="Bouayad L."/>
            <person name="Elgroud R."/>
            <person name="Butaye P."/>
        </authorList>
    </citation>
    <scope>NUCLEOTIDE SEQUENCE</scope>
    <source>
        <strain evidence="4">7048</strain>
    </source>
</reference>
<gene>
    <name evidence="1" type="primary">khpB</name>
    <name evidence="1" type="synonym">eloR</name>
    <name evidence="4" type="ORF">PYH69_15580</name>
</gene>
<comment type="domain">
    <text evidence="1">Has an N-terminal Jag-N domain and 2 RNA-binding domains (KH and R3H).</text>
</comment>
<protein>
    <recommendedName>
        <fullName evidence="1">RNA-binding protein KhpB</fullName>
    </recommendedName>
    <alternativeName>
        <fullName evidence="1">RNA-binding protein EloR</fullName>
    </alternativeName>
</protein>
<evidence type="ECO:0000313" key="4">
    <source>
        <dbReference type="EMBL" id="WHI60073.1"/>
    </source>
</evidence>
<dbReference type="Pfam" id="PF13083">
    <property type="entry name" value="KH_KhpA-B"/>
    <property type="match status" value="1"/>
</dbReference>
<dbReference type="InterPro" id="IPR038008">
    <property type="entry name" value="Jag_KH"/>
</dbReference>
<evidence type="ECO:0000256" key="1">
    <source>
        <dbReference type="HAMAP-Rule" id="MF_00867"/>
    </source>
</evidence>
<dbReference type="SMART" id="SM01245">
    <property type="entry name" value="Jag_N"/>
    <property type="match status" value="1"/>
</dbReference>
<dbReference type="RefSeq" id="WP_218707022.1">
    <property type="nucleotide sequence ID" value="NZ_CP118848.1"/>
</dbReference>